<dbReference type="EMBL" id="JBFXLS010000085">
    <property type="protein sequence ID" value="KAL2818212.1"/>
    <property type="molecule type" value="Genomic_DNA"/>
</dbReference>
<reference evidence="1 2" key="1">
    <citation type="submission" date="2024-07" db="EMBL/GenBank/DDBJ databases">
        <title>Section-level genome sequencing and comparative genomics of Aspergillus sections Usti and Cavernicolus.</title>
        <authorList>
            <consortium name="Lawrence Berkeley National Laboratory"/>
            <person name="Nybo J.L."/>
            <person name="Vesth T.C."/>
            <person name="Theobald S."/>
            <person name="Frisvad J.C."/>
            <person name="Larsen T.O."/>
            <person name="Kjaerboelling I."/>
            <person name="Rothschild-Mancinelli K."/>
            <person name="Lyhne E.K."/>
            <person name="Kogle M.E."/>
            <person name="Barry K."/>
            <person name="Clum A."/>
            <person name="Na H."/>
            <person name="Ledsgaard L."/>
            <person name="Lin J."/>
            <person name="Lipzen A."/>
            <person name="Kuo A."/>
            <person name="Riley R."/>
            <person name="Mondo S."/>
            <person name="LaButti K."/>
            <person name="Haridas S."/>
            <person name="Pangalinan J."/>
            <person name="Salamov A.A."/>
            <person name="Simmons B.A."/>
            <person name="Magnuson J.K."/>
            <person name="Chen J."/>
            <person name="Drula E."/>
            <person name="Henrissat B."/>
            <person name="Wiebenga A."/>
            <person name="Lubbers R.J."/>
            <person name="Gomes A.C."/>
            <person name="Makela M.R."/>
            <person name="Stajich J."/>
            <person name="Grigoriev I.V."/>
            <person name="Mortensen U.H."/>
            <person name="De vries R.P."/>
            <person name="Baker S.E."/>
            <person name="Andersen M.R."/>
        </authorList>
    </citation>
    <scope>NUCLEOTIDE SEQUENCE [LARGE SCALE GENOMIC DNA]</scope>
    <source>
        <strain evidence="1 2">CBS 600.67</strain>
    </source>
</reference>
<gene>
    <name evidence="1" type="ORF">BDW59DRAFT_165543</name>
</gene>
<comment type="caution">
    <text evidence="1">The sequence shown here is derived from an EMBL/GenBank/DDBJ whole genome shotgun (WGS) entry which is preliminary data.</text>
</comment>
<name>A0ABR4HRU6_9EURO</name>
<evidence type="ECO:0000313" key="1">
    <source>
        <dbReference type="EMBL" id="KAL2818212.1"/>
    </source>
</evidence>
<organism evidence="1 2">
    <name type="scientific">Aspergillus cavernicola</name>
    <dbReference type="NCBI Taxonomy" id="176166"/>
    <lineage>
        <taxon>Eukaryota</taxon>
        <taxon>Fungi</taxon>
        <taxon>Dikarya</taxon>
        <taxon>Ascomycota</taxon>
        <taxon>Pezizomycotina</taxon>
        <taxon>Eurotiomycetes</taxon>
        <taxon>Eurotiomycetidae</taxon>
        <taxon>Eurotiales</taxon>
        <taxon>Aspergillaceae</taxon>
        <taxon>Aspergillus</taxon>
        <taxon>Aspergillus subgen. Nidulantes</taxon>
    </lineage>
</organism>
<evidence type="ECO:0000313" key="2">
    <source>
        <dbReference type="Proteomes" id="UP001610335"/>
    </source>
</evidence>
<dbReference type="Proteomes" id="UP001610335">
    <property type="component" value="Unassembled WGS sequence"/>
</dbReference>
<keyword evidence="2" id="KW-1185">Reference proteome</keyword>
<sequence length="439" mass="50995">MDILPLCGVHRADAIDRARQDILNQTTLTFLPRRQAQFMEDYESLPGKGKRMSMRDRIKLISDDYRRKFLRRVEIVVQHSSQAELEKVSEFNWEADAWRDIFGRLRDDERLRMDKREYNYTATVLNLANTEDGHDAYMGKRIPDITFGLSSYADGDPEDQGVDERERRIRRSLAEQCLLRTIWAGDGRSIIADGKWGHLTILFPFAVYEAKRNRNWEVEVKMQLKLALDTYLQLLDRVVRRPAQPEMYQSEGSSSFPIFGITSSGSTWRVYVAYLPQCVKDDPTAQDDPLCDEDSHMKLIWWGNIVDRQQAGELLDMVDQIHEYAVTTHRQFVARHLEAWEKLHTSQQQLQLPGRDDILPLSTLEQPGWYTIKSNGQAVRKLLRDKRKVDTLLTDDDVKRAKLESRLRECEAATLRITGSTVRRRGRPRNVGATATRAR</sequence>
<proteinExistence type="predicted"/>
<protein>
    <submittedName>
        <fullName evidence="1">Uncharacterized protein</fullName>
    </submittedName>
</protein>
<accession>A0ABR4HRU6</accession>